<evidence type="ECO:0000313" key="1">
    <source>
        <dbReference type="EMBL" id="DAD81931.1"/>
    </source>
</evidence>
<name>A0A8S5MJ57_9CAUD</name>
<protein>
    <submittedName>
        <fullName evidence="1">Uncharacterized protein</fullName>
    </submittedName>
</protein>
<accession>A0A8S5MJ57</accession>
<reference evidence="1" key="1">
    <citation type="journal article" date="2021" name="Proc. Natl. Acad. Sci. U.S.A.">
        <title>A Catalog of Tens of Thousands of Viruses from Human Metagenomes Reveals Hidden Associations with Chronic Diseases.</title>
        <authorList>
            <person name="Tisza M.J."/>
            <person name="Buck C.B."/>
        </authorList>
    </citation>
    <scope>NUCLEOTIDE SEQUENCE</scope>
    <source>
        <strain evidence="1">CtAvK3</strain>
    </source>
</reference>
<organism evidence="1">
    <name type="scientific">Siphoviridae sp. ctAvK3</name>
    <dbReference type="NCBI Taxonomy" id="2826184"/>
    <lineage>
        <taxon>Viruses</taxon>
        <taxon>Duplodnaviria</taxon>
        <taxon>Heunggongvirae</taxon>
        <taxon>Uroviricota</taxon>
        <taxon>Caudoviricetes</taxon>
    </lineage>
</organism>
<proteinExistence type="predicted"/>
<sequence>MQMRPWETVTKDKSYSGQNLYRLSLMNVWE</sequence>
<dbReference type="EMBL" id="BK014910">
    <property type="protein sequence ID" value="DAD81931.1"/>
    <property type="molecule type" value="Genomic_DNA"/>
</dbReference>